<evidence type="ECO:0000313" key="1">
    <source>
        <dbReference type="EMBL" id="SVB34541.1"/>
    </source>
</evidence>
<organism evidence="1">
    <name type="scientific">marine metagenome</name>
    <dbReference type="NCBI Taxonomy" id="408172"/>
    <lineage>
        <taxon>unclassified sequences</taxon>
        <taxon>metagenomes</taxon>
        <taxon>ecological metagenomes</taxon>
    </lineage>
</organism>
<name>A0A382DA35_9ZZZZ</name>
<protein>
    <recommendedName>
        <fullName evidence="2">BrxA/BrxB family bacilliredoxin</fullName>
    </recommendedName>
</protein>
<proteinExistence type="predicted"/>
<dbReference type="AlphaFoldDB" id="A0A382DA35"/>
<reference evidence="1" key="1">
    <citation type="submission" date="2018-05" db="EMBL/GenBank/DDBJ databases">
        <authorList>
            <person name="Lanie J.A."/>
            <person name="Ng W.-L."/>
            <person name="Kazmierczak K.M."/>
            <person name="Andrzejewski T.M."/>
            <person name="Davidsen T.M."/>
            <person name="Wayne K.J."/>
            <person name="Tettelin H."/>
            <person name="Glass J.I."/>
            <person name="Rusch D."/>
            <person name="Podicherti R."/>
            <person name="Tsui H.-C.T."/>
            <person name="Winkler M.E."/>
        </authorList>
    </citation>
    <scope>NUCLEOTIDE SEQUENCE</scope>
</reference>
<dbReference type="PANTHER" id="PTHR40052">
    <property type="entry name" value="UPF0403 PROTEIN YQIW-RELATED"/>
    <property type="match status" value="1"/>
</dbReference>
<dbReference type="InterPro" id="IPR009474">
    <property type="entry name" value="BrxB/BrxA"/>
</dbReference>
<dbReference type="Pfam" id="PF06491">
    <property type="entry name" value="Disulph_isomer"/>
    <property type="match status" value="1"/>
</dbReference>
<dbReference type="EMBL" id="UINC01038079">
    <property type="protein sequence ID" value="SVB34541.1"/>
    <property type="molecule type" value="Genomic_DNA"/>
</dbReference>
<sequence length="178" mass="19031">MGIPMWQQPTYDPAAVQPMRDALTSAGFQEMITPDDVEAALGNENDETVLVMINSVCGCAAGSARPGVTLALQNSLIPDRLTTVFAGQDKAAVDHLRRQYLSELPPSSPFVALLKNKEVLFTLHRHDIEGRMPEDIAGSLVPAFDANCGGQGPSISPEDFKQLAHAISCGSKIPAFRG</sequence>
<accession>A0A382DA35</accession>
<dbReference type="PANTHER" id="PTHR40052:SF2">
    <property type="entry name" value="BACILLIREDOXIN BRXA"/>
    <property type="match status" value="1"/>
</dbReference>
<dbReference type="NCBIfam" id="TIGR04191">
    <property type="entry name" value="YphP_YqiW"/>
    <property type="match status" value="1"/>
</dbReference>
<dbReference type="Gene3D" id="3.40.30.10">
    <property type="entry name" value="Glutaredoxin"/>
    <property type="match status" value="1"/>
</dbReference>
<gene>
    <name evidence="1" type="ORF">METZ01_LOCUS187395</name>
</gene>
<evidence type="ECO:0008006" key="2">
    <source>
        <dbReference type="Google" id="ProtNLM"/>
    </source>
</evidence>